<organism evidence="3 4">
    <name type="scientific">Elysia crispata</name>
    <name type="common">lettuce slug</name>
    <dbReference type="NCBI Taxonomy" id="231223"/>
    <lineage>
        <taxon>Eukaryota</taxon>
        <taxon>Metazoa</taxon>
        <taxon>Spiralia</taxon>
        <taxon>Lophotrochozoa</taxon>
        <taxon>Mollusca</taxon>
        <taxon>Gastropoda</taxon>
        <taxon>Heterobranchia</taxon>
        <taxon>Euthyneura</taxon>
        <taxon>Panpulmonata</taxon>
        <taxon>Sacoglossa</taxon>
        <taxon>Placobranchoidea</taxon>
        <taxon>Plakobranchidae</taxon>
        <taxon>Elysia</taxon>
    </lineage>
</organism>
<name>A0AAE1D6M3_9GAST</name>
<evidence type="ECO:0000259" key="2">
    <source>
        <dbReference type="PROSITE" id="PS50041"/>
    </source>
</evidence>
<evidence type="ECO:0000313" key="4">
    <source>
        <dbReference type="Proteomes" id="UP001283361"/>
    </source>
</evidence>
<reference evidence="3" key="1">
    <citation type="journal article" date="2023" name="G3 (Bethesda)">
        <title>A reference genome for the long-term kleptoplast-retaining sea slug Elysia crispata morphotype clarki.</title>
        <authorList>
            <person name="Eastman K.E."/>
            <person name="Pendleton A.L."/>
            <person name="Shaikh M.A."/>
            <person name="Suttiyut T."/>
            <person name="Ogas R."/>
            <person name="Tomko P."/>
            <person name="Gavelis G."/>
            <person name="Widhalm J.R."/>
            <person name="Wisecaver J.H."/>
        </authorList>
    </citation>
    <scope>NUCLEOTIDE SEQUENCE</scope>
    <source>
        <strain evidence="3">ECLA1</strain>
    </source>
</reference>
<dbReference type="CDD" id="cd00037">
    <property type="entry name" value="CLECT"/>
    <property type="match status" value="1"/>
</dbReference>
<gene>
    <name evidence="3" type="ORF">RRG08_010109</name>
</gene>
<dbReference type="EMBL" id="JAWDGP010005146">
    <property type="protein sequence ID" value="KAK3759257.1"/>
    <property type="molecule type" value="Genomic_DNA"/>
</dbReference>
<proteinExistence type="predicted"/>
<evidence type="ECO:0000256" key="1">
    <source>
        <dbReference type="SAM" id="SignalP"/>
    </source>
</evidence>
<feature type="domain" description="C-type lectin" evidence="2">
    <location>
        <begin position="38"/>
        <end position="158"/>
    </location>
</feature>
<evidence type="ECO:0000313" key="3">
    <source>
        <dbReference type="EMBL" id="KAK3759257.1"/>
    </source>
</evidence>
<keyword evidence="1" id="KW-0732">Signal</keyword>
<accession>A0AAE1D6M3</accession>
<dbReference type="Pfam" id="PF00059">
    <property type="entry name" value="Lectin_C"/>
    <property type="match status" value="1"/>
</dbReference>
<dbReference type="Gene3D" id="3.10.100.10">
    <property type="entry name" value="Mannose-Binding Protein A, subunit A"/>
    <property type="match status" value="1"/>
</dbReference>
<dbReference type="PANTHER" id="PTHR22801">
    <property type="entry name" value="LITHOSTATHINE"/>
    <property type="match status" value="1"/>
</dbReference>
<keyword evidence="4" id="KW-1185">Reference proteome</keyword>
<dbReference type="PROSITE" id="PS50041">
    <property type="entry name" value="C_TYPE_LECTIN_2"/>
    <property type="match status" value="1"/>
</dbReference>
<comment type="caution">
    <text evidence="3">The sequence shown here is derived from an EMBL/GenBank/DDBJ whole genome shotgun (WGS) entry which is preliminary data.</text>
</comment>
<dbReference type="SMART" id="SM00034">
    <property type="entry name" value="CLECT"/>
    <property type="match status" value="1"/>
</dbReference>
<feature type="chain" id="PRO_5042228706" description="C-type lectin domain-containing protein" evidence="1">
    <location>
        <begin position="27"/>
        <end position="283"/>
    </location>
</feature>
<dbReference type="InterPro" id="IPR001304">
    <property type="entry name" value="C-type_lectin-like"/>
</dbReference>
<dbReference type="SUPFAM" id="SSF56436">
    <property type="entry name" value="C-type lectin-like"/>
    <property type="match status" value="1"/>
</dbReference>
<dbReference type="InterPro" id="IPR050801">
    <property type="entry name" value="Ca-Dep_Lectins_ImmuneDev"/>
</dbReference>
<sequence length="283" mass="32151">MFKLCLHLATSIACVSLLLDSHLCVTLKCPSGWIRSLSSRSCLKIDWRYKTWFSSRDACKVFGGDLLNRFDNKIKTTIYGKNFSFANIFFWSGLNDLKKKGDFTWLYDTQKITNIPWKKGEPTSLIQNQDCTYFKLDYIGQVVFFDEYCDRSHHFICEIFPACSNNTFGMAIKEEDARIHAVNKRLEQTVLKPAAKSVVDQTTLATTSMDPAFLVVLLDIKETDAKINVITIHLELTVQKPAVRTVQEKTKPATTLMVTAFSVVSMDMKEKDAINSRGKLSTP</sequence>
<dbReference type="AlphaFoldDB" id="A0AAE1D6M3"/>
<dbReference type="InterPro" id="IPR016186">
    <property type="entry name" value="C-type_lectin-like/link_sf"/>
</dbReference>
<protein>
    <recommendedName>
        <fullName evidence="2">C-type lectin domain-containing protein</fullName>
    </recommendedName>
</protein>
<dbReference type="InterPro" id="IPR016187">
    <property type="entry name" value="CTDL_fold"/>
</dbReference>
<dbReference type="Proteomes" id="UP001283361">
    <property type="component" value="Unassembled WGS sequence"/>
</dbReference>
<dbReference type="PANTHER" id="PTHR22801:SF63">
    <property type="entry name" value="C-TYPE LECTIN DOMAIN-CONTAINING PROTEIN"/>
    <property type="match status" value="1"/>
</dbReference>
<feature type="signal peptide" evidence="1">
    <location>
        <begin position="1"/>
        <end position="26"/>
    </location>
</feature>